<evidence type="ECO:0008006" key="13">
    <source>
        <dbReference type="Google" id="ProtNLM"/>
    </source>
</evidence>
<evidence type="ECO:0000256" key="5">
    <source>
        <dbReference type="ARBA" id="ARBA00022725"/>
    </source>
</evidence>
<feature type="transmembrane region" description="Helical" evidence="10">
    <location>
        <begin position="28"/>
        <end position="48"/>
    </location>
</feature>
<keyword evidence="7 10" id="KW-0472">Membrane</keyword>
<dbReference type="InterPro" id="IPR004117">
    <property type="entry name" value="7tm6_olfct_rcpt"/>
</dbReference>
<dbReference type="AlphaFoldDB" id="A0A5N4AY46"/>
<dbReference type="GO" id="GO:0004984">
    <property type="term" value="F:olfactory receptor activity"/>
    <property type="evidence" value="ECO:0007669"/>
    <property type="project" value="InterPro"/>
</dbReference>
<dbReference type="OrthoDB" id="10669485at2759"/>
<name>A0A5N4AY46_PHOPY</name>
<feature type="transmembrane region" description="Helical" evidence="10">
    <location>
        <begin position="126"/>
        <end position="151"/>
    </location>
</feature>
<comment type="caution">
    <text evidence="11">The sequence shown here is derived from an EMBL/GenBank/DDBJ whole genome shotgun (WGS) entry which is preliminary data.</text>
</comment>
<evidence type="ECO:0000256" key="4">
    <source>
        <dbReference type="ARBA" id="ARBA00022692"/>
    </source>
</evidence>
<keyword evidence="12" id="KW-1185">Reference proteome</keyword>
<sequence>MKDDSKYFRTERLFFRVGGIALGGKEGFVYMIYSRIVVVSVFIVYPVICTVDLLRKYFNESATDWFCTLVSLMDSTIFIIVFFIRRSFDKALRTFERPSFDANEYRGAYDEEKKMLRDWLALSIKFIYTFTIPGLLVCGGQIFLSLAWRIVKSDPKDWWLPWGSMSLVNVKESPNFELLWFYQSAVIAIYCINIIPMVMVIVGSLTFLTVQLKMLQNYLGKIINMTQSRTVQYASNSCVLSWKYLNEYLNDVVEYHSMGFFWHFLFIP</sequence>
<evidence type="ECO:0000256" key="3">
    <source>
        <dbReference type="ARBA" id="ARBA00022606"/>
    </source>
</evidence>
<evidence type="ECO:0000256" key="6">
    <source>
        <dbReference type="ARBA" id="ARBA00022989"/>
    </source>
</evidence>
<evidence type="ECO:0000256" key="9">
    <source>
        <dbReference type="ARBA" id="ARBA00023224"/>
    </source>
</evidence>
<dbReference type="EMBL" id="VVIM01000002">
    <property type="protein sequence ID" value="KAB0802281.1"/>
    <property type="molecule type" value="Genomic_DNA"/>
</dbReference>
<keyword evidence="9" id="KW-0807">Transducer</keyword>
<keyword evidence="2" id="KW-1003">Cell membrane</keyword>
<evidence type="ECO:0000256" key="1">
    <source>
        <dbReference type="ARBA" id="ARBA00004651"/>
    </source>
</evidence>
<evidence type="ECO:0000256" key="10">
    <source>
        <dbReference type="SAM" id="Phobius"/>
    </source>
</evidence>
<dbReference type="Pfam" id="PF02949">
    <property type="entry name" value="7tm_6"/>
    <property type="match status" value="1"/>
</dbReference>
<dbReference type="GO" id="GO:0005549">
    <property type="term" value="F:odorant binding"/>
    <property type="evidence" value="ECO:0007669"/>
    <property type="project" value="InterPro"/>
</dbReference>
<dbReference type="InParanoid" id="A0A5N4AY46"/>
<gene>
    <name evidence="11" type="ORF">PPYR_04467</name>
</gene>
<comment type="subcellular location">
    <subcellularLocation>
        <location evidence="1">Cell membrane</location>
        <topology evidence="1">Multi-pass membrane protein</topology>
    </subcellularLocation>
</comment>
<accession>A0A5N4AY46</accession>
<feature type="transmembrane region" description="Helical" evidence="10">
    <location>
        <begin position="63"/>
        <end position="84"/>
    </location>
</feature>
<evidence type="ECO:0000256" key="2">
    <source>
        <dbReference type="ARBA" id="ARBA00022475"/>
    </source>
</evidence>
<keyword evidence="5" id="KW-0552">Olfaction</keyword>
<evidence type="ECO:0000313" key="12">
    <source>
        <dbReference type="Proteomes" id="UP000327044"/>
    </source>
</evidence>
<keyword evidence="6 10" id="KW-1133">Transmembrane helix</keyword>
<keyword evidence="3" id="KW-0716">Sensory transduction</keyword>
<organism evidence="11 12">
    <name type="scientific">Photinus pyralis</name>
    <name type="common">Common eastern firefly</name>
    <name type="synonym">Lampyris pyralis</name>
    <dbReference type="NCBI Taxonomy" id="7054"/>
    <lineage>
        <taxon>Eukaryota</taxon>
        <taxon>Metazoa</taxon>
        <taxon>Ecdysozoa</taxon>
        <taxon>Arthropoda</taxon>
        <taxon>Hexapoda</taxon>
        <taxon>Insecta</taxon>
        <taxon>Pterygota</taxon>
        <taxon>Neoptera</taxon>
        <taxon>Endopterygota</taxon>
        <taxon>Coleoptera</taxon>
        <taxon>Polyphaga</taxon>
        <taxon>Elateriformia</taxon>
        <taxon>Elateroidea</taxon>
        <taxon>Lampyridae</taxon>
        <taxon>Lampyrinae</taxon>
        <taxon>Photinus</taxon>
    </lineage>
</organism>
<keyword evidence="4 10" id="KW-0812">Transmembrane</keyword>
<keyword evidence="8" id="KW-0675">Receptor</keyword>
<evidence type="ECO:0000256" key="7">
    <source>
        <dbReference type="ARBA" id="ARBA00023136"/>
    </source>
</evidence>
<dbReference type="PANTHER" id="PTHR21137">
    <property type="entry name" value="ODORANT RECEPTOR"/>
    <property type="match status" value="1"/>
</dbReference>
<evidence type="ECO:0000256" key="8">
    <source>
        <dbReference type="ARBA" id="ARBA00023170"/>
    </source>
</evidence>
<reference evidence="11 12" key="1">
    <citation type="journal article" date="2018" name="Elife">
        <title>Firefly genomes illuminate parallel origins of bioluminescence in beetles.</title>
        <authorList>
            <person name="Fallon T.R."/>
            <person name="Lower S.E."/>
            <person name="Chang C.H."/>
            <person name="Bessho-Uehara M."/>
            <person name="Martin G.J."/>
            <person name="Bewick A.J."/>
            <person name="Behringer M."/>
            <person name="Debat H.J."/>
            <person name="Wong I."/>
            <person name="Day J.C."/>
            <person name="Suvorov A."/>
            <person name="Silva C.J."/>
            <person name="Stanger-Hall K.F."/>
            <person name="Hall D.W."/>
            <person name="Schmitz R.J."/>
            <person name="Nelson D.R."/>
            <person name="Lewis S.M."/>
            <person name="Shigenobu S."/>
            <person name="Bybee S.M."/>
            <person name="Larracuente A.M."/>
            <person name="Oba Y."/>
            <person name="Weng J.K."/>
        </authorList>
    </citation>
    <scope>NUCLEOTIDE SEQUENCE [LARGE SCALE GENOMIC DNA]</scope>
    <source>
        <strain evidence="11">1611_PpyrPB1</strain>
        <tissue evidence="11">Whole body</tissue>
    </source>
</reference>
<dbReference type="GO" id="GO:0007165">
    <property type="term" value="P:signal transduction"/>
    <property type="evidence" value="ECO:0007669"/>
    <property type="project" value="UniProtKB-KW"/>
</dbReference>
<dbReference type="Proteomes" id="UP000327044">
    <property type="component" value="Unassembled WGS sequence"/>
</dbReference>
<evidence type="ECO:0000313" key="11">
    <source>
        <dbReference type="EMBL" id="KAB0802281.1"/>
    </source>
</evidence>
<protein>
    <recommendedName>
        <fullName evidence="13">Odorant receptor</fullName>
    </recommendedName>
</protein>
<proteinExistence type="predicted"/>
<feature type="transmembrane region" description="Helical" evidence="10">
    <location>
        <begin position="180"/>
        <end position="208"/>
    </location>
</feature>
<dbReference type="PANTHER" id="PTHR21137:SF35">
    <property type="entry name" value="ODORANT RECEPTOR 19A-RELATED"/>
    <property type="match status" value="1"/>
</dbReference>
<dbReference type="GO" id="GO:0005886">
    <property type="term" value="C:plasma membrane"/>
    <property type="evidence" value="ECO:0007669"/>
    <property type="project" value="UniProtKB-SubCell"/>
</dbReference>